<organism evidence="1 2">
    <name type="scientific">Holotrichia oblita</name>
    <name type="common">Chafer beetle</name>
    <dbReference type="NCBI Taxonomy" id="644536"/>
    <lineage>
        <taxon>Eukaryota</taxon>
        <taxon>Metazoa</taxon>
        <taxon>Ecdysozoa</taxon>
        <taxon>Arthropoda</taxon>
        <taxon>Hexapoda</taxon>
        <taxon>Insecta</taxon>
        <taxon>Pterygota</taxon>
        <taxon>Neoptera</taxon>
        <taxon>Endopterygota</taxon>
        <taxon>Coleoptera</taxon>
        <taxon>Polyphaga</taxon>
        <taxon>Scarabaeiformia</taxon>
        <taxon>Scarabaeidae</taxon>
        <taxon>Melolonthinae</taxon>
        <taxon>Holotrichia</taxon>
    </lineage>
</organism>
<sequence length="93" mass="10931">MQFYCKNGTRKERKTDRMNLDEVAMSQSIKDVFQKSKSKRNASQDYNLKRTSLQSRIKASLKEKSLEELLRKYDDPGNASEDKIDQIFSETNF</sequence>
<proteinExistence type="predicted"/>
<protein>
    <submittedName>
        <fullName evidence="1">Uncharacterized protein</fullName>
    </submittedName>
</protein>
<evidence type="ECO:0000313" key="1">
    <source>
        <dbReference type="EMBL" id="KAI4471622.1"/>
    </source>
</evidence>
<dbReference type="Proteomes" id="UP001056778">
    <property type="component" value="Chromosome 1"/>
</dbReference>
<gene>
    <name evidence="1" type="ORF">MML48_1g21857</name>
</gene>
<comment type="caution">
    <text evidence="1">The sequence shown here is derived from an EMBL/GenBank/DDBJ whole genome shotgun (WGS) entry which is preliminary data.</text>
</comment>
<keyword evidence="2" id="KW-1185">Reference proteome</keyword>
<name>A0ACB9TXK5_HOLOL</name>
<dbReference type="EMBL" id="CM043015">
    <property type="protein sequence ID" value="KAI4471622.1"/>
    <property type="molecule type" value="Genomic_DNA"/>
</dbReference>
<accession>A0ACB9TXK5</accession>
<evidence type="ECO:0000313" key="2">
    <source>
        <dbReference type="Proteomes" id="UP001056778"/>
    </source>
</evidence>
<reference evidence="1" key="1">
    <citation type="submission" date="2022-04" db="EMBL/GenBank/DDBJ databases">
        <title>Chromosome-scale genome assembly of Holotrichia oblita Faldermann.</title>
        <authorList>
            <person name="Rongchong L."/>
        </authorList>
    </citation>
    <scope>NUCLEOTIDE SEQUENCE</scope>
    <source>
        <strain evidence="1">81SQS9</strain>
    </source>
</reference>